<gene>
    <name evidence="2" type="ORF">HKN21_02865</name>
</gene>
<organism evidence="2 3">
    <name type="scientific">Eiseniibacteriota bacterium</name>
    <dbReference type="NCBI Taxonomy" id="2212470"/>
    <lineage>
        <taxon>Bacteria</taxon>
        <taxon>Candidatus Eiseniibacteriota</taxon>
    </lineage>
</organism>
<feature type="domain" description="Right handed beta helix" evidence="1">
    <location>
        <begin position="114"/>
        <end position="228"/>
    </location>
</feature>
<dbReference type="InterPro" id="IPR011050">
    <property type="entry name" value="Pectin_lyase_fold/virulence"/>
</dbReference>
<dbReference type="InterPro" id="IPR039448">
    <property type="entry name" value="Beta_helix"/>
</dbReference>
<dbReference type="Gene3D" id="2.160.20.10">
    <property type="entry name" value="Single-stranded right-handed beta-helix, Pectin lyase-like"/>
    <property type="match status" value="1"/>
</dbReference>
<dbReference type="EMBL" id="JABDJR010000107">
    <property type="protein sequence ID" value="NNF05682.1"/>
    <property type="molecule type" value="Genomic_DNA"/>
</dbReference>
<dbReference type="InterPro" id="IPR012334">
    <property type="entry name" value="Pectin_lyas_fold"/>
</dbReference>
<dbReference type="Pfam" id="PF13229">
    <property type="entry name" value="Beta_helix"/>
    <property type="match status" value="1"/>
</dbReference>
<accession>A0A7Y2E7A1</accession>
<dbReference type="SUPFAM" id="SSF51126">
    <property type="entry name" value="Pectin lyase-like"/>
    <property type="match status" value="1"/>
</dbReference>
<reference evidence="2 3" key="1">
    <citation type="submission" date="2020-03" db="EMBL/GenBank/DDBJ databases">
        <title>Metabolic flexibility allows generalist bacteria to become dominant in a frequently disturbed ecosystem.</title>
        <authorList>
            <person name="Chen Y.-J."/>
            <person name="Leung P.M."/>
            <person name="Bay S.K."/>
            <person name="Hugenholtz P."/>
            <person name="Kessler A.J."/>
            <person name="Shelley G."/>
            <person name="Waite D.W."/>
            <person name="Cook P.L."/>
            <person name="Greening C."/>
        </authorList>
    </citation>
    <scope>NUCLEOTIDE SEQUENCE [LARGE SCALE GENOMIC DNA]</scope>
    <source>
        <strain evidence="2">SS_bin_28</strain>
    </source>
</reference>
<dbReference type="PROSITE" id="PS51257">
    <property type="entry name" value="PROKAR_LIPOPROTEIN"/>
    <property type="match status" value="1"/>
</dbReference>
<feature type="non-terminal residue" evidence="2">
    <location>
        <position position="299"/>
    </location>
</feature>
<dbReference type="AlphaFoldDB" id="A0A7Y2E7A1"/>
<dbReference type="Proteomes" id="UP000547674">
    <property type="component" value="Unassembled WGS sequence"/>
</dbReference>
<evidence type="ECO:0000313" key="3">
    <source>
        <dbReference type="Proteomes" id="UP000547674"/>
    </source>
</evidence>
<comment type="caution">
    <text evidence="2">The sequence shown here is derived from an EMBL/GenBank/DDBJ whole genome shotgun (WGS) entry which is preliminary data.</text>
</comment>
<proteinExistence type="predicted"/>
<name>A0A7Y2E7A1_UNCEI</name>
<evidence type="ECO:0000259" key="1">
    <source>
        <dbReference type="Pfam" id="PF13229"/>
    </source>
</evidence>
<evidence type="ECO:0000313" key="2">
    <source>
        <dbReference type="EMBL" id="NNF05682.1"/>
    </source>
</evidence>
<sequence>MQKPFGLATCVMGLLTVCLVPLIFQSCSSSSEPTPPGGSEVVCIPLDKTLAEALADAQAGDTLEIKSGSFSFTESVTIRSEQTPLVIRGSRNQGSISGSNSVPLFIFESPKPGTVVSDLTFSGGNPTIQINGSGAITISGCRFNGGIVNVLANGSGDPLEVEATGNLMVEPALFGYQLGGNSEVTVSNSTVYGAGDCGVLINGTAVVVANNNIVMFSRNFGFACRANGALRAISSCNDVFMNINADYSLCGDIPETDFSLDPMFCDAENGDFTLDVLSPCAPENNPDCGGVGAFGVGCL</sequence>
<protein>
    <recommendedName>
        <fullName evidence="1">Right handed beta helix domain-containing protein</fullName>
    </recommendedName>
</protein>